<feature type="region of interest" description="Disordered" evidence="1">
    <location>
        <begin position="73"/>
        <end position="92"/>
    </location>
</feature>
<organism evidence="2 3">
    <name type="scientific">Dactylonectria macrodidyma</name>
    <dbReference type="NCBI Taxonomy" id="307937"/>
    <lineage>
        <taxon>Eukaryota</taxon>
        <taxon>Fungi</taxon>
        <taxon>Dikarya</taxon>
        <taxon>Ascomycota</taxon>
        <taxon>Pezizomycotina</taxon>
        <taxon>Sordariomycetes</taxon>
        <taxon>Hypocreomycetidae</taxon>
        <taxon>Hypocreales</taxon>
        <taxon>Nectriaceae</taxon>
        <taxon>Dactylonectria</taxon>
    </lineage>
</organism>
<gene>
    <name evidence="2" type="ORF">EDB81DRAFT_701075</name>
</gene>
<proteinExistence type="predicted"/>
<dbReference type="AlphaFoldDB" id="A0A9P9DHC8"/>
<dbReference type="EMBL" id="JAGMUV010000026">
    <property type="protein sequence ID" value="KAH7119198.1"/>
    <property type="molecule type" value="Genomic_DNA"/>
</dbReference>
<reference evidence="2" key="1">
    <citation type="journal article" date="2021" name="Nat. Commun.">
        <title>Genetic determinants of endophytism in the Arabidopsis root mycobiome.</title>
        <authorList>
            <person name="Mesny F."/>
            <person name="Miyauchi S."/>
            <person name="Thiergart T."/>
            <person name="Pickel B."/>
            <person name="Atanasova L."/>
            <person name="Karlsson M."/>
            <person name="Huettel B."/>
            <person name="Barry K.W."/>
            <person name="Haridas S."/>
            <person name="Chen C."/>
            <person name="Bauer D."/>
            <person name="Andreopoulos W."/>
            <person name="Pangilinan J."/>
            <person name="LaButti K."/>
            <person name="Riley R."/>
            <person name="Lipzen A."/>
            <person name="Clum A."/>
            <person name="Drula E."/>
            <person name="Henrissat B."/>
            <person name="Kohler A."/>
            <person name="Grigoriev I.V."/>
            <person name="Martin F.M."/>
            <person name="Hacquard S."/>
        </authorList>
    </citation>
    <scope>NUCLEOTIDE SEQUENCE</scope>
    <source>
        <strain evidence="2">MPI-CAGE-AT-0147</strain>
    </source>
</reference>
<evidence type="ECO:0000256" key="1">
    <source>
        <dbReference type="SAM" id="MobiDB-lite"/>
    </source>
</evidence>
<name>A0A9P9DHC8_9HYPO</name>
<feature type="region of interest" description="Disordered" evidence="1">
    <location>
        <begin position="1"/>
        <end position="20"/>
    </location>
</feature>
<evidence type="ECO:0008006" key="4">
    <source>
        <dbReference type="Google" id="ProtNLM"/>
    </source>
</evidence>
<evidence type="ECO:0000313" key="2">
    <source>
        <dbReference type="EMBL" id="KAH7119198.1"/>
    </source>
</evidence>
<keyword evidence="3" id="KW-1185">Reference proteome</keyword>
<comment type="caution">
    <text evidence="2">The sequence shown here is derived from an EMBL/GenBank/DDBJ whole genome shotgun (WGS) entry which is preliminary data.</text>
</comment>
<evidence type="ECO:0000313" key="3">
    <source>
        <dbReference type="Proteomes" id="UP000738349"/>
    </source>
</evidence>
<dbReference type="OrthoDB" id="4733042at2759"/>
<protein>
    <recommendedName>
        <fullName evidence="4">HTH CENPB-type domain-containing protein</fullName>
    </recommendedName>
</protein>
<accession>A0A9P9DHC8</accession>
<feature type="compositionally biased region" description="Basic and acidic residues" evidence="1">
    <location>
        <begin position="1"/>
        <end position="10"/>
    </location>
</feature>
<sequence length="123" mass="13432">MPPRHSDSRHKQPPKNAADKFRAELRRNVLAAVSLNVPYNTRRAAKVAASTPSTRDLATRLPAARETIRKIINSTSSSYSPPKPPGRPALLTASEDSALAAYVIWLEKSGFPAEKSQVEELVS</sequence>
<dbReference type="Proteomes" id="UP000738349">
    <property type="component" value="Unassembled WGS sequence"/>
</dbReference>